<accession>A0A413ZUP9</accession>
<evidence type="ECO:0000256" key="1">
    <source>
        <dbReference type="SAM" id="Phobius"/>
    </source>
</evidence>
<gene>
    <name evidence="2" type="ORF">DW853_03855</name>
</gene>
<sequence length="63" mass="7593">MQVKKEKPLGFSYTRRGVRKSLLVFLFLYFMLTFLYILSKLFPFFVSFLYEKIKITPVFMAPL</sequence>
<feature type="transmembrane region" description="Helical" evidence="1">
    <location>
        <begin position="21"/>
        <end position="39"/>
    </location>
</feature>
<dbReference type="Proteomes" id="UP000285305">
    <property type="component" value="Unassembled WGS sequence"/>
</dbReference>
<dbReference type="AlphaFoldDB" id="A0A413ZUP9"/>
<keyword evidence="1" id="KW-0472">Membrane</keyword>
<name>A0A413ZUP9_BACSE</name>
<evidence type="ECO:0000313" key="2">
    <source>
        <dbReference type="EMBL" id="RHC32713.1"/>
    </source>
</evidence>
<keyword evidence="1" id="KW-0812">Transmembrane</keyword>
<dbReference type="EMBL" id="QSHQ01000004">
    <property type="protein sequence ID" value="RHC32713.1"/>
    <property type="molecule type" value="Genomic_DNA"/>
</dbReference>
<proteinExistence type="predicted"/>
<feature type="non-terminal residue" evidence="2">
    <location>
        <position position="63"/>
    </location>
</feature>
<evidence type="ECO:0000313" key="3">
    <source>
        <dbReference type="Proteomes" id="UP000285305"/>
    </source>
</evidence>
<keyword evidence="1" id="KW-1133">Transmembrane helix</keyword>
<protein>
    <submittedName>
        <fullName evidence="2">Uncharacterized protein</fullName>
    </submittedName>
</protein>
<reference evidence="2 3" key="1">
    <citation type="submission" date="2018-08" db="EMBL/GenBank/DDBJ databases">
        <title>A genome reference for cultivated species of the human gut microbiota.</title>
        <authorList>
            <person name="Zou Y."/>
            <person name="Xue W."/>
            <person name="Luo G."/>
        </authorList>
    </citation>
    <scope>NUCLEOTIDE SEQUENCE [LARGE SCALE GENOMIC DNA]</scope>
    <source>
        <strain evidence="2 3">AM36-9BH</strain>
    </source>
</reference>
<comment type="caution">
    <text evidence="2">The sequence shown here is derived from an EMBL/GenBank/DDBJ whole genome shotgun (WGS) entry which is preliminary data.</text>
</comment>
<organism evidence="2 3">
    <name type="scientific">Bacteroides stercoris</name>
    <dbReference type="NCBI Taxonomy" id="46506"/>
    <lineage>
        <taxon>Bacteria</taxon>
        <taxon>Pseudomonadati</taxon>
        <taxon>Bacteroidota</taxon>
        <taxon>Bacteroidia</taxon>
        <taxon>Bacteroidales</taxon>
        <taxon>Bacteroidaceae</taxon>
        <taxon>Bacteroides</taxon>
    </lineage>
</organism>